<sequence>MSNTGNNPSAVKKPAPLMLRAREAGVQEEIEGEIEVFLHGTTRRSADRLLDQGDSLSSTGGNHGGALHTIPDANVALEFAKRSATQVPGETPVVVAIALPKKIADSLRNKRLLYSTAISGPPQGVREFTPQHIFDRNALDTLKQHGFFFEYKP</sequence>
<dbReference type="AlphaFoldDB" id="A0A9X1PF53"/>
<reference evidence="1" key="1">
    <citation type="submission" date="2021-12" db="EMBL/GenBank/DDBJ databases">
        <title>Novel species in genus Dyadobacter.</title>
        <authorList>
            <person name="Ma C."/>
        </authorList>
    </citation>
    <scope>NUCLEOTIDE SEQUENCE</scope>
    <source>
        <strain evidence="1">CY399</strain>
    </source>
</reference>
<evidence type="ECO:0000313" key="2">
    <source>
        <dbReference type="Proteomes" id="UP001139700"/>
    </source>
</evidence>
<organism evidence="1 2">
    <name type="scientific">Dyadobacter fanqingshengii</name>
    <dbReference type="NCBI Taxonomy" id="2906443"/>
    <lineage>
        <taxon>Bacteria</taxon>
        <taxon>Pseudomonadati</taxon>
        <taxon>Bacteroidota</taxon>
        <taxon>Cytophagia</taxon>
        <taxon>Cytophagales</taxon>
        <taxon>Spirosomataceae</taxon>
        <taxon>Dyadobacter</taxon>
    </lineage>
</organism>
<name>A0A9X1PF53_9BACT</name>
<dbReference type="EMBL" id="JAJTTA010000004">
    <property type="protein sequence ID" value="MCF0042548.1"/>
    <property type="molecule type" value="Genomic_DNA"/>
</dbReference>
<protein>
    <submittedName>
        <fullName evidence="1">Uncharacterized protein</fullName>
    </submittedName>
</protein>
<accession>A0A9X1PF53</accession>
<proteinExistence type="predicted"/>
<gene>
    <name evidence="1" type="ORF">LXM24_20765</name>
</gene>
<evidence type="ECO:0000313" key="1">
    <source>
        <dbReference type="EMBL" id="MCF0042548.1"/>
    </source>
</evidence>
<dbReference type="RefSeq" id="WP_234615399.1">
    <property type="nucleotide sequence ID" value="NZ_CP098806.1"/>
</dbReference>
<dbReference type="Proteomes" id="UP001139700">
    <property type="component" value="Unassembled WGS sequence"/>
</dbReference>
<keyword evidence="2" id="KW-1185">Reference proteome</keyword>
<comment type="caution">
    <text evidence="1">The sequence shown here is derived from an EMBL/GenBank/DDBJ whole genome shotgun (WGS) entry which is preliminary data.</text>
</comment>